<evidence type="ECO:0000313" key="2">
    <source>
        <dbReference type="EMBL" id="PNY79471.1"/>
    </source>
</evidence>
<organism evidence="2 3">
    <name type="scientific">Deinococcus koreensis</name>
    <dbReference type="NCBI Taxonomy" id="2054903"/>
    <lineage>
        <taxon>Bacteria</taxon>
        <taxon>Thermotogati</taxon>
        <taxon>Deinococcota</taxon>
        <taxon>Deinococci</taxon>
        <taxon>Deinococcales</taxon>
        <taxon>Deinococcaceae</taxon>
        <taxon>Deinococcus</taxon>
    </lineage>
</organism>
<evidence type="ECO:0008006" key="4">
    <source>
        <dbReference type="Google" id="ProtNLM"/>
    </source>
</evidence>
<evidence type="ECO:0000313" key="3">
    <source>
        <dbReference type="Proteomes" id="UP000236379"/>
    </source>
</evidence>
<gene>
    <name evidence="2" type="ORF">CVO96_18735</name>
</gene>
<proteinExistence type="predicted"/>
<comment type="caution">
    <text evidence="2">The sequence shown here is derived from an EMBL/GenBank/DDBJ whole genome shotgun (WGS) entry which is preliminary data.</text>
</comment>
<dbReference type="RefSeq" id="WP_103313985.1">
    <property type="nucleotide sequence ID" value="NZ_PPPD01000003.1"/>
</dbReference>
<dbReference type="AlphaFoldDB" id="A0A2K3USF1"/>
<accession>A0A2K3USF1</accession>
<keyword evidence="3" id="KW-1185">Reference proteome</keyword>
<dbReference type="Proteomes" id="UP000236379">
    <property type="component" value="Unassembled WGS sequence"/>
</dbReference>
<dbReference type="EMBL" id="PPPD01000003">
    <property type="protein sequence ID" value="PNY79471.1"/>
    <property type="molecule type" value="Genomic_DNA"/>
</dbReference>
<sequence>MNKTLWPALTLLTLSPALAATGEVLDATPATLVQVLRSAGYQPTLKPGDAKTSPSIQVGSGEDTVWLYFSGCKAGVCTRVTASNGFEVGQDSAELGPMLAKWNADWYTQAYLDKDGAYLDGTYLLQGGYTRANFVAWFKTYLNELAEFENTLP</sequence>
<name>A0A2K3USF1_9DEIO</name>
<protein>
    <recommendedName>
        <fullName evidence="4">YbjN domain-containing protein</fullName>
    </recommendedName>
</protein>
<reference evidence="2 3" key="1">
    <citation type="submission" date="2018-01" db="EMBL/GenBank/DDBJ databases">
        <title>Deinococcus koreensis sp. nov., a radiation-resistant bacterium isolated from river water.</title>
        <authorList>
            <person name="Choi A."/>
        </authorList>
    </citation>
    <scope>NUCLEOTIDE SEQUENCE [LARGE SCALE GENOMIC DNA]</scope>
    <source>
        <strain evidence="2 3">SJW1-2</strain>
    </source>
</reference>
<dbReference type="OrthoDB" id="65074at2"/>
<keyword evidence="1" id="KW-0732">Signal</keyword>
<dbReference type="Pfam" id="PF10722">
    <property type="entry name" value="YbjN"/>
    <property type="match status" value="1"/>
</dbReference>
<dbReference type="InterPro" id="IPR019660">
    <property type="entry name" value="Put_sensory_transdc_reg_YbjN"/>
</dbReference>
<feature type="chain" id="PRO_5014335534" description="YbjN domain-containing protein" evidence="1">
    <location>
        <begin position="20"/>
        <end position="153"/>
    </location>
</feature>
<feature type="signal peptide" evidence="1">
    <location>
        <begin position="1"/>
        <end position="19"/>
    </location>
</feature>
<evidence type="ECO:0000256" key="1">
    <source>
        <dbReference type="SAM" id="SignalP"/>
    </source>
</evidence>